<dbReference type="OrthoDB" id="4947997at2"/>
<evidence type="ECO:0000313" key="2">
    <source>
        <dbReference type="Proteomes" id="UP000002505"/>
    </source>
</evidence>
<dbReference type="RefSeq" id="WP_015938790.1">
    <property type="nucleotide sequence ID" value="NC_011886.1"/>
</dbReference>
<name>B8H6S0_PSECP</name>
<dbReference type="AlphaFoldDB" id="B8H6S0"/>
<sequence>MANSQFDLFLQEATYLDDTTEHGLNRDRLFGLYTSWCFINQHSPGAEPQFWAEMKHRINPRHNRLRMKGPAAADYIVASYPGLV</sequence>
<proteinExistence type="predicted"/>
<evidence type="ECO:0000313" key="1">
    <source>
        <dbReference type="EMBL" id="ACL41596.1"/>
    </source>
</evidence>
<dbReference type="STRING" id="452863.Achl_3640"/>
<organism evidence="1 2">
    <name type="scientific">Pseudarthrobacter chlorophenolicus (strain ATCC 700700 / DSM 12829 / CIP 107037 / JCM 12360 / KCTC 9906 / NCIMB 13794 / A6)</name>
    <name type="common">Arthrobacter chlorophenolicus</name>
    <dbReference type="NCBI Taxonomy" id="452863"/>
    <lineage>
        <taxon>Bacteria</taxon>
        <taxon>Bacillati</taxon>
        <taxon>Actinomycetota</taxon>
        <taxon>Actinomycetes</taxon>
        <taxon>Micrococcales</taxon>
        <taxon>Micrococcaceae</taxon>
        <taxon>Pseudarthrobacter</taxon>
    </lineage>
</organism>
<accession>B8H6S0</accession>
<reference evidence="1" key="1">
    <citation type="submission" date="2009-01" db="EMBL/GenBank/DDBJ databases">
        <title>Complete sequence of chromosome of Arthrobacter chlorophenolicus A6.</title>
        <authorList>
            <consortium name="US DOE Joint Genome Institute"/>
            <person name="Lucas S."/>
            <person name="Copeland A."/>
            <person name="Lapidus A."/>
            <person name="Glavina del Rio T."/>
            <person name="Tice H."/>
            <person name="Bruce D."/>
            <person name="Goodwin L."/>
            <person name="Pitluck S."/>
            <person name="Goltsman E."/>
            <person name="Clum A."/>
            <person name="Larimer F."/>
            <person name="Land M."/>
            <person name="Hauser L."/>
            <person name="Kyrpides N."/>
            <person name="Mikhailova N."/>
            <person name="Jansson J."/>
            <person name="Richardson P."/>
        </authorList>
    </citation>
    <scope>NUCLEOTIDE SEQUENCE [LARGE SCALE GENOMIC DNA]</scope>
    <source>
        <strain evidence="1">A6</strain>
    </source>
</reference>
<gene>
    <name evidence="1" type="ordered locus">Achl_3640</name>
</gene>
<dbReference type="KEGG" id="ach:Achl_3640"/>
<dbReference type="Proteomes" id="UP000002505">
    <property type="component" value="Chromosome"/>
</dbReference>
<protein>
    <submittedName>
        <fullName evidence="1">Uncharacterized protein</fullName>
    </submittedName>
</protein>
<dbReference type="EMBL" id="CP001341">
    <property type="protein sequence ID" value="ACL41596.1"/>
    <property type="molecule type" value="Genomic_DNA"/>
</dbReference>
<dbReference type="HOGENOM" id="CLU_171588_0_0_11"/>
<keyword evidence="2" id="KW-1185">Reference proteome</keyword>